<evidence type="ECO:0000313" key="9">
    <source>
        <dbReference type="Proteomes" id="UP000030001"/>
    </source>
</evidence>
<reference evidence="8 10" key="2">
    <citation type="submission" date="2020-10" db="EMBL/GenBank/DDBJ databases">
        <title>Genome sequencing of Lactobacillus mucosae KCTC 21011.</title>
        <authorList>
            <person name="Kim J."/>
        </authorList>
    </citation>
    <scope>NUCLEOTIDE SEQUENCE [LARGE SCALE GENOMIC DNA]</scope>
    <source>
        <strain evidence="8 10">LM011</strain>
    </source>
</reference>
<evidence type="ECO:0000313" key="6">
    <source>
        <dbReference type="EMBL" id="KGL66362.1"/>
    </source>
</evidence>
<dbReference type="Pfam" id="PF09685">
    <property type="entry name" value="MamF_MmsF"/>
    <property type="match status" value="1"/>
</dbReference>
<evidence type="ECO:0000256" key="3">
    <source>
        <dbReference type="ARBA" id="ARBA00022989"/>
    </source>
</evidence>
<dbReference type="RefSeq" id="WP_006500779.1">
    <property type="nucleotide sequence ID" value="NZ_CABMGR010000012.1"/>
</dbReference>
<evidence type="ECO:0000256" key="2">
    <source>
        <dbReference type="ARBA" id="ARBA00022692"/>
    </source>
</evidence>
<reference evidence="6 9" key="1">
    <citation type="submission" date="2014-09" db="EMBL/GenBank/DDBJ databases">
        <title>Lactobacillus mucosae CRL573 Genome Sequencing.</title>
        <authorList>
            <person name="Bleckwedel J."/>
            <person name="Teran L.C."/>
            <person name="Bonacina J."/>
            <person name="Saavedra L."/>
            <person name="Mozzi F.B."/>
            <person name="Raya R.R."/>
        </authorList>
    </citation>
    <scope>NUCLEOTIDE SEQUENCE [LARGE SCALE GENOMIC DNA]</scope>
    <source>
        <strain evidence="6 9">CRL573</strain>
    </source>
</reference>
<proteinExistence type="predicted"/>
<dbReference type="Proteomes" id="UP000593929">
    <property type="component" value="Chromosome"/>
</dbReference>
<comment type="subcellular location">
    <subcellularLocation>
        <location evidence="1">Membrane</location>
        <topology evidence="1">Multi-pass membrane protein</topology>
    </subcellularLocation>
</comment>
<evidence type="ECO:0000256" key="5">
    <source>
        <dbReference type="SAM" id="Phobius"/>
    </source>
</evidence>
<evidence type="ECO:0000313" key="8">
    <source>
        <dbReference type="EMBL" id="QOL70175.1"/>
    </source>
</evidence>
<reference evidence="7" key="3">
    <citation type="submission" date="2023-01" db="EMBL/GenBank/DDBJ databases">
        <title>Genome analysis of 13 Lactobacillus isolated from gut of wild boar.</title>
        <authorList>
            <person name="Papp P."/>
            <person name="Libisch B."/>
            <person name="Nagy T."/>
            <person name="Olasz F."/>
        </authorList>
    </citation>
    <scope>NUCLEOTIDE SEQUENCE</scope>
    <source>
        <strain evidence="7">F108</strain>
    </source>
</reference>
<dbReference type="EMBL" id="JROC01000037">
    <property type="protein sequence ID" value="KGL66362.1"/>
    <property type="molecule type" value="Genomic_DNA"/>
</dbReference>
<protein>
    <submittedName>
        <fullName evidence="7">DUF4870 domain-containing protein</fullName>
    </submittedName>
</protein>
<dbReference type="EMBL" id="JAQOND010000011">
    <property type="protein sequence ID" value="MDC2827206.1"/>
    <property type="molecule type" value="Genomic_DNA"/>
</dbReference>
<dbReference type="InterPro" id="IPR019109">
    <property type="entry name" value="MamF_MmsF"/>
</dbReference>
<keyword evidence="4 5" id="KW-0472">Membrane</keyword>
<sequence>MDNKFGQRIVSALAYFSIFFLPVIFPLIVWIIAKYQGFNEVRKNAVKAFWSQIFPLLYMIAIFVIIGAANMQNLAHLGGLFSILAAFALLLALVLLIYNVAMGIAVLLGRKPQDHHQEF</sequence>
<feature type="transmembrane region" description="Helical" evidence="5">
    <location>
        <begin position="83"/>
        <end position="108"/>
    </location>
</feature>
<dbReference type="EMBL" id="CP062966">
    <property type="protein sequence ID" value="QOL70175.1"/>
    <property type="molecule type" value="Genomic_DNA"/>
</dbReference>
<name>A0A099YAC4_LIMMU</name>
<evidence type="ECO:0000256" key="1">
    <source>
        <dbReference type="ARBA" id="ARBA00004141"/>
    </source>
</evidence>
<gene>
    <name evidence="8" type="ORF">LM011_03215</name>
    <name evidence="6" type="ORF">LX03_10355</name>
    <name evidence="7" type="ORF">PO158_02750</name>
</gene>
<evidence type="ECO:0000313" key="10">
    <source>
        <dbReference type="Proteomes" id="UP000593929"/>
    </source>
</evidence>
<evidence type="ECO:0000256" key="4">
    <source>
        <dbReference type="ARBA" id="ARBA00023136"/>
    </source>
</evidence>
<organism evidence="6 9">
    <name type="scientific">Limosilactobacillus mucosae</name>
    <name type="common">Lactobacillus mucosae</name>
    <dbReference type="NCBI Taxonomy" id="97478"/>
    <lineage>
        <taxon>Bacteria</taxon>
        <taxon>Bacillati</taxon>
        <taxon>Bacillota</taxon>
        <taxon>Bacilli</taxon>
        <taxon>Lactobacillales</taxon>
        <taxon>Lactobacillaceae</taxon>
        <taxon>Limosilactobacillus</taxon>
    </lineage>
</organism>
<dbReference type="AlphaFoldDB" id="A0A099YAC4"/>
<feature type="transmembrane region" description="Helical" evidence="5">
    <location>
        <begin position="53"/>
        <end position="71"/>
    </location>
</feature>
<dbReference type="Proteomes" id="UP001218021">
    <property type="component" value="Unassembled WGS sequence"/>
</dbReference>
<keyword evidence="2 5" id="KW-0812">Transmembrane</keyword>
<feature type="transmembrane region" description="Helical" evidence="5">
    <location>
        <begin position="12"/>
        <end position="33"/>
    </location>
</feature>
<keyword evidence="3 5" id="KW-1133">Transmembrane helix</keyword>
<accession>A0A099YAC4</accession>
<dbReference type="Proteomes" id="UP000030001">
    <property type="component" value="Unassembled WGS sequence"/>
</dbReference>
<evidence type="ECO:0000313" key="7">
    <source>
        <dbReference type="EMBL" id="MDC2827206.1"/>
    </source>
</evidence>